<keyword evidence="1" id="KW-1133">Transmembrane helix</keyword>
<dbReference type="AlphaFoldDB" id="A0A4R0INY0"/>
<keyword evidence="4" id="KW-1185">Reference proteome</keyword>
<evidence type="ECO:0000313" key="3">
    <source>
        <dbReference type="EMBL" id="TCC32988.1"/>
    </source>
</evidence>
<dbReference type="RefSeq" id="WP_131461639.1">
    <property type="nucleotide sequence ID" value="NZ_SJJY01000002.1"/>
</dbReference>
<dbReference type="EMBL" id="SJKC01000005">
    <property type="protein sequence ID" value="TCC32988.1"/>
    <property type="molecule type" value="Genomic_DNA"/>
</dbReference>
<comment type="caution">
    <text evidence="3">The sequence shown here is derived from an EMBL/GenBank/DDBJ whole genome shotgun (WGS) entry which is preliminary data.</text>
</comment>
<feature type="transmembrane region" description="Helical" evidence="1">
    <location>
        <begin position="198"/>
        <end position="217"/>
    </location>
</feature>
<evidence type="ECO:0000313" key="5">
    <source>
        <dbReference type="Proteomes" id="UP000294225"/>
    </source>
</evidence>
<proteinExistence type="predicted"/>
<evidence type="ECO:0000313" key="4">
    <source>
        <dbReference type="Proteomes" id="UP000292385"/>
    </source>
</evidence>
<keyword evidence="1" id="KW-0812">Transmembrane</keyword>
<sequence>MPGNCAVLLVRWMIVGELPPPEVIGAVIALVGLAVSIVGLLISWRGQLKKVLRYELGSTTSLGLTDKLSLVYDGTPLSKAQTVTVSVISDGRHSIRSTDFDGGPIEFDLSPATIVELLEATSEPPSYAAPTASFDGSKLRVGPGALGRHQRVDYLLIVDGDPALAIQAPLPDVEIGAPTVSRLWQMINKIFLGHRPRAYVIAGAATAYVAWFGYFFYLNPDVRGEDVSVYTSVGPAADEGTWLIQVPVGALPRVPAVRGDNCSKALERAVIAGAGLPVTSTSLRISIGSAGYRTKVSVGGARLIVDERRPLVAGARLKCPGRVEVRAPEDTDTLMVNLDDQTTRFIPARNPENYQSYHMLNVSAVAENCYCKWHLELDIKSGDSMKAVVVDASARLVGESRADASSIVPFEVVGAGPGKSYTYVAGQWKEDGLVGR</sequence>
<accession>A0A4R0INY0</accession>
<dbReference type="Proteomes" id="UP000292385">
    <property type="component" value="Unassembled WGS sequence"/>
</dbReference>
<dbReference type="Proteomes" id="UP000294225">
    <property type="component" value="Unassembled WGS sequence"/>
</dbReference>
<dbReference type="EMBL" id="SJJY01000002">
    <property type="protein sequence ID" value="TCC25170.1"/>
    <property type="molecule type" value="Genomic_DNA"/>
</dbReference>
<evidence type="ECO:0000313" key="2">
    <source>
        <dbReference type="EMBL" id="TCC25170.1"/>
    </source>
</evidence>
<gene>
    <name evidence="2" type="ORF">E0H58_13425</name>
    <name evidence="3" type="ORF">E0H92_33030</name>
</gene>
<keyword evidence="1" id="KW-0472">Membrane</keyword>
<evidence type="ECO:0000256" key="1">
    <source>
        <dbReference type="SAM" id="Phobius"/>
    </source>
</evidence>
<name>A0A4R0INY0_9ACTN</name>
<protein>
    <submittedName>
        <fullName evidence="3">Uncharacterized protein</fullName>
    </submittedName>
</protein>
<organism evidence="3 5">
    <name type="scientific">Kribbella speibonae</name>
    <dbReference type="NCBI Taxonomy" id="1572660"/>
    <lineage>
        <taxon>Bacteria</taxon>
        <taxon>Bacillati</taxon>
        <taxon>Actinomycetota</taxon>
        <taxon>Actinomycetes</taxon>
        <taxon>Propionibacteriales</taxon>
        <taxon>Kribbellaceae</taxon>
        <taxon>Kribbella</taxon>
    </lineage>
</organism>
<reference evidence="4 5" key="1">
    <citation type="submission" date="2019-02" db="EMBL/GenBank/DDBJ databases">
        <title>Kribbella capetownensis sp. nov. and Kribbella speibonae sp. nov., isolated from soil.</title>
        <authorList>
            <person name="Curtis S.M."/>
            <person name="Norton I."/>
            <person name="Everest G.J."/>
            <person name="Meyers P.R."/>
        </authorList>
    </citation>
    <scope>NUCLEOTIDE SEQUENCE [LARGE SCALE GENOMIC DNA]</scope>
    <source>
        <strain evidence="2 4">SK5</strain>
        <strain evidence="3 5">YM55</strain>
    </source>
</reference>
<feature type="transmembrane region" description="Helical" evidence="1">
    <location>
        <begin position="23"/>
        <end position="44"/>
    </location>
</feature>